<dbReference type="SUPFAM" id="SSF161098">
    <property type="entry name" value="MetI-like"/>
    <property type="match status" value="1"/>
</dbReference>
<evidence type="ECO:0000313" key="9">
    <source>
        <dbReference type="EMBL" id="KTD84719.1"/>
    </source>
</evidence>
<protein>
    <recommendedName>
        <fullName evidence="8">ABC transmembrane type-1 domain-containing protein</fullName>
    </recommendedName>
</protein>
<evidence type="ECO:0000256" key="5">
    <source>
        <dbReference type="ARBA" id="ARBA00022989"/>
    </source>
</evidence>
<feature type="transmembrane region" description="Helical" evidence="7">
    <location>
        <begin position="12"/>
        <end position="39"/>
    </location>
</feature>
<organism evidence="9 10">
    <name type="scientific">Paenibacillus etheri</name>
    <dbReference type="NCBI Taxonomy" id="1306852"/>
    <lineage>
        <taxon>Bacteria</taxon>
        <taxon>Bacillati</taxon>
        <taxon>Bacillota</taxon>
        <taxon>Bacilli</taxon>
        <taxon>Bacillales</taxon>
        <taxon>Paenibacillaceae</taxon>
        <taxon>Paenibacillus</taxon>
    </lineage>
</organism>
<feature type="transmembrane region" description="Helical" evidence="7">
    <location>
        <begin position="142"/>
        <end position="163"/>
    </location>
</feature>
<feature type="domain" description="ABC transmembrane type-1" evidence="8">
    <location>
        <begin position="75"/>
        <end position="270"/>
    </location>
</feature>
<feature type="transmembrane region" description="Helical" evidence="7">
    <location>
        <begin position="110"/>
        <end position="130"/>
    </location>
</feature>
<gene>
    <name evidence="9" type="ORF">UQ64_24040</name>
</gene>
<dbReference type="CDD" id="cd06261">
    <property type="entry name" value="TM_PBP2"/>
    <property type="match status" value="1"/>
</dbReference>
<evidence type="ECO:0000256" key="3">
    <source>
        <dbReference type="ARBA" id="ARBA00022475"/>
    </source>
</evidence>
<keyword evidence="3" id="KW-1003">Cell membrane</keyword>
<evidence type="ECO:0000256" key="7">
    <source>
        <dbReference type="RuleBase" id="RU363032"/>
    </source>
</evidence>
<dbReference type="PROSITE" id="PS50928">
    <property type="entry name" value="ABC_TM1"/>
    <property type="match status" value="1"/>
</dbReference>
<comment type="caution">
    <text evidence="9">The sequence shown here is derived from an EMBL/GenBank/DDBJ whole genome shotgun (WGS) entry which is preliminary data.</text>
</comment>
<name>A0A0W1ATT1_9BACL</name>
<keyword evidence="4 7" id="KW-0812">Transmembrane</keyword>
<sequence>MKSNTINKLSVMDFLIYGSLILFSLLTIVPFILAVVVSFSSEQSVVMNGYQFFPDAFSLSAYKVIFMDGIVLKAYSITIFVTVVGTIFSLVISTLLGYSISIPKVRYRNVIALIIFIPMIFGAGLVPWYLNMTKVLDLRNSLLAYIIPLAISPFNIFLLRNYYKSIPTALSESAEIDGAGPWYVFLKIITPLSGPILATIGLFASLAYWNDYTTPLWLIDDHSLFSVQFLLYRISSMIQYMSMNTNMATVELPSETLVFAMFLVAIGPIILVYPYVQKYFVKGIMIGSVKG</sequence>
<comment type="similarity">
    <text evidence="7">Belongs to the binding-protein-dependent transport system permease family.</text>
</comment>
<dbReference type="Pfam" id="PF00528">
    <property type="entry name" value="BPD_transp_1"/>
    <property type="match status" value="1"/>
</dbReference>
<keyword evidence="6 7" id="KW-0472">Membrane</keyword>
<evidence type="ECO:0000256" key="6">
    <source>
        <dbReference type="ARBA" id="ARBA00023136"/>
    </source>
</evidence>
<evidence type="ECO:0000256" key="2">
    <source>
        <dbReference type="ARBA" id="ARBA00022448"/>
    </source>
</evidence>
<dbReference type="InterPro" id="IPR035906">
    <property type="entry name" value="MetI-like_sf"/>
</dbReference>
<keyword evidence="5 7" id="KW-1133">Transmembrane helix</keyword>
<feature type="transmembrane region" description="Helical" evidence="7">
    <location>
        <begin position="74"/>
        <end position="98"/>
    </location>
</feature>
<dbReference type="PANTHER" id="PTHR43744">
    <property type="entry name" value="ABC TRANSPORTER PERMEASE PROTEIN MG189-RELATED-RELATED"/>
    <property type="match status" value="1"/>
</dbReference>
<evidence type="ECO:0000256" key="1">
    <source>
        <dbReference type="ARBA" id="ARBA00004651"/>
    </source>
</evidence>
<feature type="transmembrane region" description="Helical" evidence="7">
    <location>
        <begin position="257"/>
        <end position="276"/>
    </location>
</feature>
<evidence type="ECO:0000256" key="4">
    <source>
        <dbReference type="ARBA" id="ARBA00022692"/>
    </source>
</evidence>
<dbReference type="GO" id="GO:0055085">
    <property type="term" value="P:transmembrane transport"/>
    <property type="evidence" value="ECO:0007669"/>
    <property type="project" value="InterPro"/>
</dbReference>
<evidence type="ECO:0000313" key="10">
    <source>
        <dbReference type="Proteomes" id="UP000054709"/>
    </source>
</evidence>
<dbReference type="GO" id="GO:0005886">
    <property type="term" value="C:plasma membrane"/>
    <property type="evidence" value="ECO:0007669"/>
    <property type="project" value="UniProtKB-SubCell"/>
</dbReference>
<reference evidence="9 10" key="1">
    <citation type="journal article" date="2015" name="Int. Biodeterior. Biodegradation">
        <title>Physiological and genetic screening methods for the isolation of methyl tert-butyl ether-degrading bacteria for bioremediation purposes.</title>
        <authorList>
            <person name="Guisado I.M."/>
            <person name="Purswani J."/>
            <person name="Gonzalez Lopez J."/>
            <person name="Pozo C."/>
        </authorList>
    </citation>
    <scope>NUCLEOTIDE SEQUENCE [LARGE SCALE GENOMIC DNA]</scope>
    <source>
        <strain evidence="9 10">SH7</strain>
    </source>
</reference>
<dbReference type="EMBL" id="LCZJ02000033">
    <property type="protein sequence ID" value="KTD84719.1"/>
    <property type="molecule type" value="Genomic_DNA"/>
</dbReference>
<dbReference type="Gene3D" id="1.10.3720.10">
    <property type="entry name" value="MetI-like"/>
    <property type="match status" value="1"/>
</dbReference>
<dbReference type="RefSeq" id="WP_060625426.1">
    <property type="nucleotide sequence ID" value="NZ_LCZJ02000033.1"/>
</dbReference>
<evidence type="ECO:0000259" key="8">
    <source>
        <dbReference type="PROSITE" id="PS50928"/>
    </source>
</evidence>
<dbReference type="OrthoDB" id="157184at2"/>
<dbReference type="Proteomes" id="UP000054709">
    <property type="component" value="Unassembled WGS sequence"/>
</dbReference>
<dbReference type="AlphaFoldDB" id="A0A0W1ATT1"/>
<comment type="subcellular location">
    <subcellularLocation>
        <location evidence="1 7">Cell membrane</location>
        <topology evidence="1 7">Multi-pass membrane protein</topology>
    </subcellularLocation>
</comment>
<dbReference type="PANTHER" id="PTHR43744:SF9">
    <property type="entry name" value="POLYGALACTURONAN_RHAMNOGALACTURONAN TRANSPORT SYSTEM PERMEASE PROTEIN YTCP"/>
    <property type="match status" value="1"/>
</dbReference>
<accession>A0A0W1ATT1</accession>
<keyword evidence="2 7" id="KW-0813">Transport</keyword>
<proteinExistence type="inferred from homology"/>
<keyword evidence="10" id="KW-1185">Reference proteome</keyword>
<feature type="transmembrane region" description="Helical" evidence="7">
    <location>
        <begin position="184"/>
        <end position="209"/>
    </location>
</feature>
<dbReference type="InterPro" id="IPR000515">
    <property type="entry name" value="MetI-like"/>
</dbReference>